<evidence type="ECO:0000313" key="1">
    <source>
        <dbReference type="EMBL" id="BAO55600.1"/>
    </source>
</evidence>
<protein>
    <submittedName>
        <fullName evidence="1">Uncharacterized protein</fullName>
    </submittedName>
</protein>
<evidence type="ECO:0000313" key="2">
    <source>
        <dbReference type="Proteomes" id="UP000031760"/>
    </source>
</evidence>
<dbReference type="AlphaFoldDB" id="W8VRE1"/>
<gene>
    <name evidence="1" type="ORF">NMS_1591</name>
</gene>
<dbReference type="Proteomes" id="UP000031760">
    <property type="component" value="Chromosome"/>
</dbReference>
<proteinExistence type="predicted"/>
<name>W8VRE1_9FLAO</name>
<accession>W8VRE1</accession>
<keyword evidence="2" id="KW-1185">Reference proteome</keyword>
<dbReference type="EMBL" id="AP014548">
    <property type="protein sequence ID" value="BAO55600.1"/>
    <property type="molecule type" value="Genomic_DNA"/>
</dbReference>
<reference evidence="1 2" key="1">
    <citation type="journal article" date="2014" name="Proc. Natl. Acad. Sci. U.S.A.">
        <title>Functional characterization of flavobacteria rhodopsins reveals a unique class of light-driven chloride pump in bacteria.</title>
        <authorList>
            <person name="Yoshizawa S."/>
            <person name="Kumagai Y."/>
            <person name="Kim H."/>
            <person name="Ogura Y."/>
            <person name="Hayashi T."/>
            <person name="Iwasaki W."/>
            <person name="DeLong E.F."/>
            <person name="Kogure K."/>
        </authorList>
    </citation>
    <scope>NUCLEOTIDE SEQUENCE [LARGE SCALE GENOMIC DNA]</scope>
    <source>
        <strain evidence="1 2">S1-08</strain>
    </source>
</reference>
<organism evidence="1 2">
    <name type="scientific">Nonlabens marinus S1-08</name>
    <dbReference type="NCBI Taxonomy" id="1454201"/>
    <lineage>
        <taxon>Bacteria</taxon>
        <taxon>Pseudomonadati</taxon>
        <taxon>Bacteroidota</taxon>
        <taxon>Flavobacteriia</taxon>
        <taxon>Flavobacteriales</taxon>
        <taxon>Flavobacteriaceae</taxon>
        <taxon>Nonlabens</taxon>
    </lineage>
</organism>
<dbReference type="HOGENOM" id="CLU_2992213_0_0_10"/>
<dbReference type="KEGG" id="nmf:NMS_1591"/>
<sequence length="57" mass="6367">MIGINAGYIKKDSATRPCNKKEMDRWIPHPGQSIPIIFLVKQGSIQLSSSSTFIEFS</sequence>